<dbReference type="GO" id="GO:0042148">
    <property type="term" value="P:DNA strand invasion"/>
    <property type="evidence" value="ECO:0007669"/>
    <property type="project" value="TreeGrafter"/>
</dbReference>
<dbReference type="GO" id="GO:0000400">
    <property type="term" value="F:four-way junction DNA binding"/>
    <property type="evidence" value="ECO:0007669"/>
    <property type="project" value="TreeGrafter"/>
</dbReference>
<gene>
    <name evidence="1" type="ORF">GALMADRAFT_48443</name>
</gene>
<dbReference type="Proteomes" id="UP000027222">
    <property type="component" value="Unassembled WGS sequence"/>
</dbReference>
<evidence type="ECO:0000313" key="1">
    <source>
        <dbReference type="EMBL" id="KDR85103.1"/>
    </source>
</evidence>
<dbReference type="CDD" id="cd19490">
    <property type="entry name" value="XRCC2"/>
    <property type="match status" value="1"/>
</dbReference>
<feature type="non-terminal residue" evidence="1">
    <location>
        <position position="1"/>
    </location>
</feature>
<evidence type="ECO:0000313" key="2">
    <source>
        <dbReference type="Proteomes" id="UP000027222"/>
    </source>
</evidence>
<dbReference type="GO" id="GO:0005657">
    <property type="term" value="C:replication fork"/>
    <property type="evidence" value="ECO:0007669"/>
    <property type="project" value="InterPro"/>
</dbReference>
<dbReference type="InterPro" id="IPR030547">
    <property type="entry name" value="XRCC2"/>
</dbReference>
<dbReference type="GO" id="GO:0033063">
    <property type="term" value="C:Rad51B-Rad51C-Rad51D-XRCC2 complex"/>
    <property type="evidence" value="ECO:0007669"/>
    <property type="project" value="InterPro"/>
</dbReference>
<dbReference type="EMBL" id="KL142367">
    <property type="protein sequence ID" value="KDR85103.1"/>
    <property type="molecule type" value="Genomic_DNA"/>
</dbReference>
<protein>
    <recommendedName>
        <fullName evidence="3">DNA recombination and repair protein Rad51-like C-terminal domain-containing protein</fullName>
    </recommendedName>
</protein>
<feature type="non-terminal residue" evidence="1">
    <location>
        <position position="203"/>
    </location>
</feature>
<dbReference type="SUPFAM" id="SSF52540">
    <property type="entry name" value="P-loop containing nucleoside triphosphate hydrolases"/>
    <property type="match status" value="1"/>
</dbReference>
<accession>A0A067U183</accession>
<organism evidence="1 2">
    <name type="scientific">Galerina marginata (strain CBS 339.88)</name>
    <dbReference type="NCBI Taxonomy" id="685588"/>
    <lineage>
        <taxon>Eukaryota</taxon>
        <taxon>Fungi</taxon>
        <taxon>Dikarya</taxon>
        <taxon>Basidiomycota</taxon>
        <taxon>Agaricomycotina</taxon>
        <taxon>Agaricomycetes</taxon>
        <taxon>Agaricomycetidae</taxon>
        <taxon>Agaricales</taxon>
        <taxon>Agaricineae</taxon>
        <taxon>Strophariaceae</taxon>
        <taxon>Galerina</taxon>
    </lineage>
</organism>
<evidence type="ECO:0008006" key="3">
    <source>
        <dbReference type="Google" id="ProtNLM"/>
    </source>
</evidence>
<proteinExistence type="predicted"/>
<dbReference type="OrthoDB" id="420422at2759"/>
<dbReference type="PANTHER" id="PTHR46644:SF2">
    <property type="entry name" value="DNA REPAIR PROTEIN XRCC2"/>
    <property type="match status" value="1"/>
</dbReference>
<dbReference type="InterPro" id="IPR027417">
    <property type="entry name" value="P-loop_NTPase"/>
</dbReference>
<dbReference type="AlphaFoldDB" id="A0A067U183"/>
<reference evidence="2" key="1">
    <citation type="journal article" date="2014" name="Proc. Natl. Acad. Sci. U.S.A.">
        <title>Extensive sampling of basidiomycete genomes demonstrates inadequacy of the white-rot/brown-rot paradigm for wood decay fungi.</title>
        <authorList>
            <person name="Riley R."/>
            <person name="Salamov A.A."/>
            <person name="Brown D.W."/>
            <person name="Nagy L.G."/>
            <person name="Floudas D."/>
            <person name="Held B.W."/>
            <person name="Levasseur A."/>
            <person name="Lombard V."/>
            <person name="Morin E."/>
            <person name="Otillar R."/>
            <person name="Lindquist E.A."/>
            <person name="Sun H."/>
            <person name="LaButti K.M."/>
            <person name="Schmutz J."/>
            <person name="Jabbour D."/>
            <person name="Luo H."/>
            <person name="Baker S.E."/>
            <person name="Pisabarro A.G."/>
            <person name="Walton J.D."/>
            <person name="Blanchette R.A."/>
            <person name="Henrissat B."/>
            <person name="Martin F."/>
            <person name="Cullen D."/>
            <person name="Hibbett D.S."/>
            <person name="Grigoriev I.V."/>
        </authorList>
    </citation>
    <scope>NUCLEOTIDE SEQUENCE [LARGE SCALE GENOMIC DNA]</scope>
    <source>
        <strain evidence="2">CBS 339.88</strain>
    </source>
</reference>
<keyword evidence="2" id="KW-1185">Reference proteome</keyword>
<dbReference type="PANTHER" id="PTHR46644">
    <property type="entry name" value="DNA REPAIR PROTEIN XRCC2"/>
    <property type="match status" value="1"/>
</dbReference>
<dbReference type="HOGENOM" id="CLU_060999_0_0_1"/>
<dbReference type="GO" id="GO:0005815">
    <property type="term" value="C:microtubule organizing center"/>
    <property type="evidence" value="ECO:0007669"/>
    <property type="project" value="TreeGrafter"/>
</dbReference>
<dbReference type="GO" id="GO:0000724">
    <property type="term" value="P:double-strand break repair via homologous recombination"/>
    <property type="evidence" value="ECO:0007669"/>
    <property type="project" value="InterPro"/>
</dbReference>
<sequence>PPGSTSIQPLDSYLSPSTGAPNVSSLKSGDAIYVQGHPGSGKTHILYFLVATCVMPMDHFSVFIGGWNKVAFVIDMDGHFQISRFRDILVSRLQFFLPPQSITPVVEHSLKCVHIFRPTSSDQLSATLAHFPKYHAKHFPNIELGMIAVHSIDALYWLDRFKAEQLRASSRVVASQSITSTLESLRSSYGLITVSTHWGLPQQ</sequence>
<dbReference type="Gene3D" id="3.40.50.300">
    <property type="entry name" value="P-loop containing nucleotide triphosphate hydrolases"/>
    <property type="match status" value="1"/>
</dbReference>
<dbReference type="STRING" id="685588.A0A067U183"/>
<name>A0A067U183_GALM3</name>